<comment type="caution">
    <text evidence="1">The sequence shown here is derived from an EMBL/GenBank/DDBJ whole genome shotgun (WGS) entry which is preliminary data.</text>
</comment>
<keyword evidence="2" id="KW-1185">Reference proteome</keyword>
<organism evidence="1 2">
    <name type="scientific">Senna tora</name>
    <dbReference type="NCBI Taxonomy" id="362788"/>
    <lineage>
        <taxon>Eukaryota</taxon>
        <taxon>Viridiplantae</taxon>
        <taxon>Streptophyta</taxon>
        <taxon>Embryophyta</taxon>
        <taxon>Tracheophyta</taxon>
        <taxon>Spermatophyta</taxon>
        <taxon>Magnoliopsida</taxon>
        <taxon>eudicotyledons</taxon>
        <taxon>Gunneridae</taxon>
        <taxon>Pentapetalae</taxon>
        <taxon>rosids</taxon>
        <taxon>fabids</taxon>
        <taxon>Fabales</taxon>
        <taxon>Fabaceae</taxon>
        <taxon>Caesalpinioideae</taxon>
        <taxon>Cassia clade</taxon>
        <taxon>Senna</taxon>
    </lineage>
</organism>
<evidence type="ECO:0000313" key="2">
    <source>
        <dbReference type="Proteomes" id="UP000634136"/>
    </source>
</evidence>
<protein>
    <submittedName>
        <fullName evidence="1">Uncharacterized protein</fullName>
    </submittedName>
</protein>
<evidence type="ECO:0000313" key="1">
    <source>
        <dbReference type="EMBL" id="KAF7827085.1"/>
    </source>
</evidence>
<dbReference type="EMBL" id="JAAIUW010000006">
    <property type="protein sequence ID" value="KAF7827085.1"/>
    <property type="molecule type" value="Genomic_DNA"/>
</dbReference>
<proteinExistence type="predicted"/>
<name>A0A834TRH3_9FABA</name>
<dbReference type="AlphaFoldDB" id="A0A834TRH3"/>
<gene>
    <name evidence="1" type="ORF">G2W53_018249</name>
</gene>
<sequence>MVTASEHEEGSQRFYWWWKMVAMASEGGGLWWLPKLLAGGYGVLEFGLGLCEEEGRVASRERKKKWDEEFCCSDCMHSLQ</sequence>
<dbReference type="Proteomes" id="UP000634136">
    <property type="component" value="Unassembled WGS sequence"/>
</dbReference>
<accession>A0A834TRH3</accession>
<reference evidence="1" key="1">
    <citation type="submission" date="2020-09" db="EMBL/GenBank/DDBJ databases">
        <title>Genome-Enabled Discovery of Anthraquinone Biosynthesis in Senna tora.</title>
        <authorList>
            <person name="Kang S.-H."/>
            <person name="Pandey R.P."/>
            <person name="Lee C.-M."/>
            <person name="Sim J.-S."/>
            <person name="Jeong J.-T."/>
            <person name="Choi B.-S."/>
            <person name="Jung M."/>
            <person name="Ginzburg D."/>
            <person name="Zhao K."/>
            <person name="Won S.Y."/>
            <person name="Oh T.-J."/>
            <person name="Yu Y."/>
            <person name="Kim N.-H."/>
            <person name="Lee O.R."/>
            <person name="Lee T.-H."/>
            <person name="Bashyal P."/>
            <person name="Kim T.-S."/>
            <person name="Lee W.-H."/>
            <person name="Kawkins C."/>
            <person name="Kim C.-K."/>
            <person name="Kim J.S."/>
            <person name="Ahn B.O."/>
            <person name="Rhee S.Y."/>
            <person name="Sohng J.K."/>
        </authorList>
    </citation>
    <scope>NUCLEOTIDE SEQUENCE</scope>
    <source>
        <tissue evidence="1">Leaf</tissue>
    </source>
</reference>